<gene>
    <name evidence="2" type="ORF">A7U60_g7680</name>
</gene>
<sequence length="266" mass="29174">MRIKTRAAALILSLVGAAVNSFVAARVLSFWRVLKWESESEWEGSPDSWRVDSLKLVWLLVTAYFTTASVVCVIGAIGVIKRTPAFVRLYRDYSLADICFCGLLTVGAALASFRPSARATICEEISGQPELLRDLADAGLNPENCEQWFEHAVLGFVAITAILLVVRYYKLLLRQRTYGFVDVEDSDVPLGSVETSDGGKPQRVYLLPARPAQEVYMGSASLPVADGSMLVYAPVPIESLSETEARELASNEARIRFPVPILEAIA</sequence>
<feature type="transmembrane region" description="Helical" evidence="1">
    <location>
        <begin position="92"/>
        <end position="111"/>
    </location>
</feature>
<keyword evidence="1" id="KW-1133">Transmembrane helix</keyword>
<feature type="transmembrane region" description="Helical" evidence="1">
    <location>
        <begin position="148"/>
        <end position="169"/>
    </location>
</feature>
<dbReference type="AlphaFoldDB" id="A0A9Q5HSZ6"/>
<comment type="caution">
    <text evidence="2">The sequence shown here is derived from an EMBL/GenBank/DDBJ whole genome shotgun (WGS) entry which is preliminary data.</text>
</comment>
<reference evidence="2" key="1">
    <citation type="submission" date="2016-06" db="EMBL/GenBank/DDBJ databases">
        <title>Draft Genome sequence of the fungus Inonotus baumii.</title>
        <authorList>
            <person name="Zhu H."/>
            <person name="Lin W."/>
        </authorList>
    </citation>
    <scope>NUCLEOTIDE SEQUENCE</scope>
    <source>
        <strain evidence="2">821</strain>
    </source>
</reference>
<evidence type="ECO:0000313" key="2">
    <source>
        <dbReference type="EMBL" id="OCB85371.1"/>
    </source>
</evidence>
<organism evidence="2 3">
    <name type="scientific">Sanghuangporus baumii</name>
    <name type="common">Phellinus baumii</name>
    <dbReference type="NCBI Taxonomy" id="108892"/>
    <lineage>
        <taxon>Eukaryota</taxon>
        <taxon>Fungi</taxon>
        <taxon>Dikarya</taxon>
        <taxon>Basidiomycota</taxon>
        <taxon>Agaricomycotina</taxon>
        <taxon>Agaricomycetes</taxon>
        <taxon>Hymenochaetales</taxon>
        <taxon>Hymenochaetaceae</taxon>
        <taxon>Sanghuangporus</taxon>
    </lineage>
</organism>
<keyword evidence="1" id="KW-0472">Membrane</keyword>
<keyword evidence="1" id="KW-0812">Transmembrane</keyword>
<proteinExistence type="predicted"/>
<name>A0A9Q5HSZ6_SANBA</name>
<dbReference type="EMBL" id="LNZH02000210">
    <property type="protein sequence ID" value="OCB85371.1"/>
    <property type="molecule type" value="Genomic_DNA"/>
</dbReference>
<protein>
    <submittedName>
        <fullName evidence="2">Uncharacterized protein</fullName>
    </submittedName>
</protein>
<keyword evidence="3" id="KW-1185">Reference proteome</keyword>
<dbReference type="OrthoDB" id="2355659at2759"/>
<evidence type="ECO:0000256" key="1">
    <source>
        <dbReference type="SAM" id="Phobius"/>
    </source>
</evidence>
<accession>A0A9Q5HSZ6</accession>
<feature type="transmembrane region" description="Helical" evidence="1">
    <location>
        <begin position="56"/>
        <end position="80"/>
    </location>
</feature>
<evidence type="ECO:0000313" key="3">
    <source>
        <dbReference type="Proteomes" id="UP000757232"/>
    </source>
</evidence>
<dbReference type="Proteomes" id="UP000757232">
    <property type="component" value="Unassembled WGS sequence"/>
</dbReference>